<dbReference type="Gene3D" id="3.90.190.20">
    <property type="entry name" value="Mur ligase, C-terminal domain"/>
    <property type="match status" value="1"/>
</dbReference>
<organism evidence="9 10">
    <name type="scientific">Nostoc sphaeroides CCNUC1</name>
    <dbReference type="NCBI Taxonomy" id="2653204"/>
    <lineage>
        <taxon>Bacteria</taxon>
        <taxon>Bacillati</taxon>
        <taxon>Cyanobacteriota</taxon>
        <taxon>Cyanophyceae</taxon>
        <taxon>Nostocales</taxon>
        <taxon>Nostocaceae</taxon>
        <taxon>Nostoc</taxon>
    </lineage>
</organism>
<comment type="subcellular location">
    <subcellularLocation>
        <location evidence="1 7">Cytoplasm</location>
    </subcellularLocation>
</comment>
<evidence type="ECO:0000313" key="10">
    <source>
        <dbReference type="Proteomes" id="UP000326678"/>
    </source>
</evidence>
<dbReference type="EMBL" id="CP045226">
    <property type="protein sequence ID" value="QFS48351.1"/>
    <property type="molecule type" value="Genomic_DNA"/>
</dbReference>
<dbReference type="PANTHER" id="PTHR43692:SF1">
    <property type="entry name" value="UDP-N-ACETYLMURAMOYLALANINE--D-GLUTAMATE LIGASE"/>
    <property type="match status" value="1"/>
</dbReference>
<evidence type="ECO:0000256" key="7">
    <source>
        <dbReference type="HAMAP-Rule" id="MF_00639"/>
    </source>
</evidence>
<dbReference type="Proteomes" id="UP000326678">
    <property type="component" value="Chromosome Gxm1"/>
</dbReference>
<dbReference type="GO" id="GO:0005737">
    <property type="term" value="C:cytoplasm"/>
    <property type="evidence" value="ECO:0007669"/>
    <property type="project" value="UniProtKB-SubCell"/>
</dbReference>
<keyword evidence="10" id="KW-1185">Reference proteome</keyword>
<dbReference type="PANTHER" id="PTHR43692">
    <property type="entry name" value="UDP-N-ACETYLMURAMOYLALANINE--D-GLUTAMATE LIGASE"/>
    <property type="match status" value="1"/>
</dbReference>
<keyword evidence="7" id="KW-0573">Peptidoglycan synthesis</keyword>
<name>A0A5P8W750_9NOSO</name>
<comment type="catalytic activity">
    <reaction evidence="7">
        <text>UDP-N-acetyl-alpha-D-muramoyl-L-alanine + D-glutamate + ATP = UDP-N-acetyl-alpha-D-muramoyl-L-alanyl-D-glutamate + ADP + phosphate + H(+)</text>
        <dbReference type="Rhea" id="RHEA:16429"/>
        <dbReference type="ChEBI" id="CHEBI:15378"/>
        <dbReference type="ChEBI" id="CHEBI:29986"/>
        <dbReference type="ChEBI" id="CHEBI:30616"/>
        <dbReference type="ChEBI" id="CHEBI:43474"/>
        <dbReference type="ChEBI" id="CHEBI:83898"/>
        <dbReference type="ChEBI" id="CHEBI:83900"/>
        <dbReference type="ChEBI" id="CHEBI:456216"/>
        <dbReference type="EC" id="6.3.2.9"/>
    </reaction>
</comment>
<dbReference type="Gene3D" id="3.40.1190.10">
    <property type="entry name" value="Mur-like, catalytic domain"/>
    <property type="match status" value="1"/>
</dbReference>
<evidence type="ECO:0000256" key="3">
    <source>
        <dbReference type="ARBA" id="ARBA00022490"/>
    </source>
</evidence>
<dbReference type="Pfam" id="PF08245">
    <property type="entry name" value="Mur_ligase_M"/>
    <property type="match status" value="1"/>
</dbReference>
<dbReference type="GO" id="GO:0008360">
    <property type="term" value="P:regulation of cell shape"/>
    <property type="evidence" value="ECO:0007669"/>
    <property type="project" value="UniProtKB-KW"/>
</dbReference>
<evidence type="ECO:0000313" key="9">
    <source>
        <dbReference type="EMBL" id="QFS48351.1"/>
    </source>
</evidence>
<dbReference type="UniPathway" id="UPA00219"/>
<evidence type="ECO:0000256" key="4">
    <source>
        <dbReference type="ARBA" id="ARBA00022598"/>
    </source>
</evidence>
<dbReference type="EC" id="6.3.2.9" evidence="7"/>
<keyword evidence="7" id="KW-0131">Cell cycle</keyword>
<comment type="similarity">
    <text evidence="7">Belongs to the MurCDEF family.</text>
</comment>
<keyword evidence="7" id="KW-0133">Cell shape</keyword>
<keyword evidence="7" id="KW-0961">Cell wall biogenesis/degradation</keyword>
<dbReference type="KEGG" id="nsh:GXM_05843"/>
<dbReference type="SUPFAM" id="SSF51984">
    <property type="entry name" value="MurCD N-terminal domain"/>
    <property type="match status" value="1"/>
</dbReference>
<accession>A0A5P8W750</accession>
<dbReference type="InterPro" id="IPR013221">
    <property type="entry name" value="Mur_ligase_cen"/>
</dbReference>
<keyword evidence="6 7" id="KW-0067">ATP-binding</keyword>
<dbReference type="GO" id="GO:0009252">
    <property type="term" value="P:peptidoglycan biosynthetic process"/>
    <property type="evidence" value="ECO:0007669"/>
    <property type="project" value="UniProtKB-UniRule"/>
</dbReference>
<protein>
    <recommendedName>
        <fullName evidence="7">UDP-N-acetylmuramoylalanine--D-glutamate ligase</fullName>
        <ecNumber evidence="7">6.3.2.9</ecNumber>
    </recommendedName>
    <alternativeName>
        <fullName evidence="7">D-glutamic acid-adding enzyme</fullName>
    </alternativeName>
    <alternativeName>
        <fullName evidence="7">UDP-N-acetylmuramoyl-L-alanyl-D-glutamate synthetase</fullName>
    </alternativeName>
</protein>
<dbReference type="InterPro" id="IPR036565">
    <property type="entry name" value="Mur-like_cat_sf"/>
</dbReference>
<dbReference type="NCBIfam" id="TIGR01087">
    <property type="entry name" value="murD"/>
    <property type="match status" value="1"/>
</dbReference>
<feature type="domain" description="Mur ligase central" evidence="8">
    <location>
        <begin position="111"/>
        <end position="337"/>
    </location>
</feature>
<dbReference type="SUPFAM" id="SSF53623">
    <property type="entry name" value="MurD-like peptide ligases, catalytic domain"/>
    <property type="match status" value="1"/>
</dbReference>
<keyword evidence="3 7" id="KW-0963">Cytoplasm</keyword>
<keyword evidence="4 7" id="KW-0436">Ligase</keyword>
<reference evidence="9 10" key="1">
    <citation type="submission" date="2019-10" db="EMBL/GenBank/DDBJ databases">
        <title>Genomic and transcriptomic insights into the perfect genentic adaptation of a filamentous nitrogen-fixing cyanobacterium to rice fields.</title>
        <authorList>
            <person name="Chen Z."/>
        </authorList>
    </citation>
    <scope>NUCLEOTIDE SEQUENCE [LARGE SCALE GENOMIC DNA]</scope>
    <source>
        <strain evidence="9">CCNUC1</strain>
    </source>
</reference>
<gene>
    <name evidence="7" type="primary">murD</name>
    <name evidence="9" type="ORF">GXM_05843</name>
</gene>
<evidence type="ECO:0000259" key="8">
    <source>
        <dbReference type="Pfam" id="PF08245"/>
    </source>
</evidence>
<keyword evidence="5 7" id="KW-0547">Nucleotide-binding</keyword>
<dbReference type="GO" id="GO:0071555">
    <property type="term" value="P:cell wall organization"/>
    <property type="evidence" value="ECO:0007669"/>
    <property type="project" value="UniProtKB-KW"/>
</dbReference>
<dbReference type="SUPFAM" id="SSF53244">
    <property type="entry name" value="MurD-like peptide ligases, peptide-binding domain"/>
    <property type="match status" value="1"/>
</dbReference>
<feature type="binding site" evidence="7">
    <location>
        <begin position="113"/>
        <end position="119"/>
    </location>
    <ligand>
        <name>ATP</name>
        <dbReference type="ChEBI" id="CHEBI:30616"/>
    </ligand>
</feature>
<evidence type="ECO:0000256" key="2">
    <source>
        <dbReference type="ARBA" id="ARBA00004752"/>
    </source>
</evidence>
<proteinExistence type="inferred from homology"/>
<comment type="function">
    <text evidence="7">Cell wall formation. Catalyzes the addition of glutamate to the nucleotide precursor UDP-N-acetylmuramoyl-L-alanine (UMA).</text>
</comment>
<dbReference type="Gene3D" id="3.40.50.720">
    <property type="entry name" value="NAD(P)-binding Rossmann-like Domain"/>
    <property type="match status" value="1"/>
</dbReference>
<dbReference type="InterPro" id="IPR005762">
    <property type="entry name" value="MurD"/>
</dbReference>
<evidence type="ECO:0000256" key="1">
    <source>
        <dbReference type="ARBA" id="ARBA00004496"/>
    </source>
</evidence>
<dbReference type="RefSeq" id="WP_152590180.1">
    <property type="nucleotide sequence ID" value="NZ_CP045226.1"/>
</dbReference>
<dbReference type="InterPro" id="IPR036615">
    <property type="entry name" value="Mur_ligase_C_dom_sf"/>
</dbReference>
<evidence type="ECO:0000256" key="6">
    <source>
        <dbReference type="ARBA" id="ARBA00022840"/>
    </source>
</evidence>
<sequence length="515" mass="55538">MSRATVIGLGKSGVAAARLLKREGWEVELSDSNTSETLRLQQQELAAEQITVKLGQSLELNGANLPELIVVSPGVPWDIPVLIKARQLGIETIGEMELAWRNLQSLPWVGITGTNGKTTTTALIAAIFQAAGLNAPACGNIGYAASEVALSWKGRGAGGAGSREQGAGGAGEAFDNSSLLTPNSSLLTPNSSLLTPNSSLDWVIAEISSYQIESSSSLAPRIGVWTTFTPDHLSRHKTLENYYNIKAKLLRQSELQVFNGDDAYLRQQGLSAWPDAYWTSVKGKDFLISKKGFYIEDDWVVEKLTATSAPEAIVKVSTLRMVGEHNQQNLLMAVATARLAGINRDAIAHAIVEFPGVAHRLEHICTWEGIDFINDSKATNYDAAEVGLASVNSPAILIAGGEAKAGDDTGWLAQIQTKAAAVLLIGSAAPTFAQRLQEVGYHSYEIVETMERAVPRAAELAKEYQARVVLLSPACASFDQYPNFEVRGDRFRQLCLAWAETEKLQYNSILSSPLP</sequence>
<comment type="pathway">
    <text evidence="2 7">Cell wall biogenesis; peptidoglycan biosynthesis.</text>
</comment>
<dbReference type="GO" id="GO:0008764">
    <property type="term" value="F:UDP-N-acetylmuramoylalanine-D-glutamate ligase activity"/>
    <property type="evidence" value="ECO:0007669"/>
    <property type="project" value="UniProtKB-UniRule"/>
</dbReference>
<keyword evidence="7" id="KW-0132">Cell division</keyword>
<dbReference type="GO" id="GO:0051301">
    <property type="term" value="P:cell division"/>
    <property type="evidence" value="ECO:0007669"/>
    <property type="project" value="UniProtKB-KW"/>
</dbReference>
<dbReference type="AlphaFoldDB" id="A0A5P8W750"/>
<dbReference type="HAMAP" id="MF_00639">
    <property type="entry name" value="MurD"/>
    <property type="match status" value="1"/>
</dbReference>
<dbReference type="Pfam" id="PF21799">
    <property type="entry name" value="MurD-like_N"/>
    <property type="match status" value="1"/>
</dbReference>
<dbReference type="GO" id="GO:0005524">
    <property type="term" value="F:ATP binding"/>
    <property type="evidence" value="ECO:0007669"/>
    <property type="project" value="UniProtKB-UniRule"/>
</dbReference>
<evidence type="ECO:0000256" key="5">
    <source>
        <dbReference type="ARBA" id="ARBA00022741"/>
    </source>
</evidence>